<dbReference type="OrthoDB" id="4558679at2"/>
<accession>A0A0K9X929</accession>
<keyword evidence="3" id="KW-1185">Reference proteome</keyword>
<dbReference type="STRING" id="1678637.AC230_24775"/>
<name>A0A0K9X929_9ACTN</name>
<dbReference type="RefSeq" id="WP_107082229.1">
    <property type="nucleotide sequence ID" value="NZ_LFXA01000017.1"/>
</dbReference>
<proteinExistence type="predicted"/>
<dbReference type="Proteomes" id="UP000037288">
    <property type="component" value="Unassembled WGS sequence"/>
</dbReference>
<dbReference type="EMBL" id="LFXA01000017">
    <property type="protein sequence ID" value="KNB49945.1"/>
    <property type="molecule type" value="Genomic_DNA"/>
</dbReference>
<keyword evidence="1" id="KW-0812">Transmembrane</keyword>
<keyword evidence="1" id="KW-1133">Transmembrane helix</keyword>
<feature type="transmembrane region" description="Helical" evidence="1">
    <location>
        <begin position="66"/>
        <end position="83"/>
    </location>
</feature>
<reference evidence="3" key="1">
    <citation type="submission" date="2015-07" db="EMBL/GenBank/DDBJ databases">
        <title>Draft genome sequence of Streptomyces sp. CMAA 1322, a bacterium isolated from Caatinga biome, from dry forest semiarid of Brazil.</title>
        <authorList>
            <person name="Santos S.N."/>
            <person name="Gacesa R."/>
            <person name="Taketani R.G."/>
            <person name="Long P.F."/>
            <person name="Melo I.S."/>
        </authorList>
    </citation>
    <scope>NUCLEOTIDE SEQUENCE [LARGE SCALE GENOMIC DNA]</scope>
    <source>
        <strain evidence="3">CMAA 1322</strain>
    </source>
</reference>
<organism evidence="2 3">
    <name type="scientific">Streptomyces caatingaensis</name>
    <dbReference type="NCBI Taxonomy" id="1678637"/>
    <lineage>
        <taxon>Bacteria</taxon>
        <taxon>Bacillati</taxon>
        <taxon>Actinomycetota</taxon>
        <taxon>Actinomycetes</taxon>
        <taxon>Kitasatosporales</taxon>
        <taxon>Streptomycetaceae</taxon>
        <taxon>Streptomyces</taxon>
    </lineage>
</organism>
<sequence>MSAGQQAGQVPRTMRAAVFAAVCVLLAALGHALMSGTHVPWWAVAAALLGTGGCAWFLAGRERGPLLVTLATVGAQTGLHFFFTVAQNVSLAGAAASSGGPAPVAPLAGMLCGAHATAGHADMTGGTAGAAGMPGMPGMPAPDGMPMDMMGMHGSHGAVGMWSAHLLAALVLGIWLSGGEQAVFRIGRAACARLVAPLLVLLDGPRPAAGPPRVRAGLSRAAHRLRQLLYAYVLVTRGPPAAYAV</sequence>
<evidence type="ECO:0000313" key="2">
    <source>
        <dbReference type="EMBL" id="KNB49945.1"/>
    </source>
</evidence>
<protein>
    <recommendedName>
        <fullName evidence="4">Integral membrane protein</fullName>
    </recommendedName>
</protein>
<evidence type="ECO:0000256" key="1">
    <source>
        <dbReference type="SAM" id="Phobius"/>
    </source>
</evidence>
<evidence type="ECO:0000313" key="3">
    <source>
        <dbReference type="Proteomes" id="UP000037288"/>
    </source>
</evidence>
<feature type="transmembrane region" description="Helical" evidence="1">
    <location>
        <begin position="159"/>
        <end position="178"/>
    </location>
</feature>
<dbReference type="AlphaFoldDB" id="A0A0K9X929"/>
<dbReference type="PATRIC" id="fig|1678637.3.peg.5295"/>
<keyword evidence="1" id="KW-0472">Membrane</keyword>
<evidence type="ECO:0008006" key="4">
    <source>
        <dbReference type="Google" id="ProtNLM"/>
    </source>
</evidence>
<gene>
    <name evidence="2" type="ORF">AC230_24775</name>
</gene>
<comment type="caution">
    <text evidence="2">The sequence shown here is derived from an EMBL/GenBank/DDBJ whole genome shotgun (WGS) entry which is preliminary data.</text>
</comment>
<feature type="transmembrane region" description="Helical" evidence="1">
    <location>
        <begin position="42"/>
        <end position="59"/>
    </location>
</feature>